<accession>A0AAW2U572</accession>
<comment type="caution">
    <text evidence="3">The sequence shown here is derived from an EMBL/GenBank/DDBJ whole genome shotgun (WGS) entry which is preliminary data.</text>
</comment>
<evidence type="ECO:0000259" key="2">
    <source>
        <dbReference type="Pfam" id="PF25113"/>
    </source>
</evidence>
<evidence type="ECO:0000256" key="1">
    <source>
        <dbReference type="SAM" id="MobiDB-lite"/>
    </source>
</evidence>
<evidence type="ECO:0000313" key="3">
    <source>
        <dbReference type="EMBL" id="KAL0411693.1"/>
    </source>
</evidence>
<protein>
    <recommendedName>
        <fullName evidence="2">Separase-like second TPR repeats region domain-containing protein</fullName>
    </recommendedName>
</protein>
<dbReference type="InterPro" id="IPR056932">
    <property type="entry name" value="TPR_ESP1_2nd"/>
</dbReference>
<reference evidence="3" key="2">
    <citation type="journal article" date="2024" name="Plant">
        <title>Genomic evolution and insights into agronomic trait innovations of Sesamum species.</title>
        <authorList>
            <person name="Miao H."/>
            <person name="Wang L."/>
            <person name="Qu L."/>
            <person name="Liu H."/>
            <person name="Sun Y."/>
            <person name="Le M."/>
            <person name="Wang Q."/>
            <person name="Wei S."/>
            <person name="Zheng Y."/>
            <person name="Lin W."/>
            <person name="Duan Y."/>
            <person name="Cao H."/>
            <person name="Xiong S."/>
            <person name="Wang X."/>
            <person name="Wei L."/>
            <person name="Li C."/>
            <person name="Ma Q."/>
            <person name="Ju M."/>
            <person name="Zhao R."/>
            <person name="Li G."/>
            <person name="Mu C."/>
            <person name="Tian Q."/>
            <person name="Mei H."/>
            <person name="Zhang T."/>
            <person name="Gao T."/>
            <person name="Zhang H."/>
        </authorList>
    </citation>
    <scope>NUCLEOTIDE SEQUENCE</scope>
    <source>
        <strain evidence="3">KEN1</strain>
    </source>
</reference>
<dbReference type="AlphaFoldDB" id="A0AAW2U572"/>
<organism evidence="3">
    <name type="scientific">Sesamum latifolium</name>
    <dbReference type="NCBI Taxonomy" id="2727402"/>
    <lineage>
        <taxon>Eukaryota</taxon>
        <taxon>Viridiplantae</taxon>
        <taxon>Streptophyta</taxon>
        <taxon>Embryophyta</taxon>
        <taxon>Tracheophyta</taxon>
        <taxon>Spermatophyta</taxon>
        <taxon>Magnoliopsida</taxon>
        <taxon>eudicotyledons</taxon>
        <taxon>Gunneridae</taxon>
        <taxon>Pentapetalae</taxon>
        <taxon>asterids</taxon>
        <taxon>lamiids</taxon>
        <taxon>Lamiales</taxon>
        <taxon>Pedaliaceae</taxon>
        <taxon>Sesamum</taxon>
    </lineage>
</organism>
<gene>
    <name evidence="3" type="ORF">Slati_3759000</name>
</gene>
<dbReference type="EMBL" id="JACGWN010000013">
    <property type="protein sequence ID" value="KAL0411693.1"/>
    <property type="molecule type" value="Genomic_DNA"/>
</dbReference>
<reference evidence="3" key="1">
    <citation type="submission" date="2020-06" db="EMBL/GenBank/DDBJ databases">
        <authorList>
            <person name="Li T."/>
            <person name="Hu X."/>
            <person name="Zhang T."/>
            <person name="Song X."/>
            <person name="Zhang H."/>
            <person name="Dai N."/>
            <person name="Sheng W."/>
            <person name="Hou X."/>
            <person name="Wei L."/>
        </authorList>
    </citation>
    <scope>NUCLEOTIDE SEQUENCE</scope>
    <source>
        <strain evidence="3">KEN1</strain>
        <tissue evidence="3">Leaf</tissue>
    </source>
</reference>
<proteinExistence type="predicted"/>
<name>A0AAW2U572_9LAMI</name>
<sequence>MCAAVSLCDPVAEHLYRVANALHEDFPHVSSILRLYATGLLASSSSNRLKGEDEEKYRNAPLGSALQVFLNKEWLQQVCCALRNENACPYFSVSNILTCILVGLPRHSDAPRWGCHRYFPKYNQPLMPQSREQQPAAEDATDLELSDEPEALD</sequence>
<feature type="domain" description="Separase-like second TPR repeats region" evidence="2">
    <location>
        <begin position="5"/>
        <end position="82"/>
    </location>
</feature>
<feature type="region of interest" description="Disordered" evidence="1">
    <location>
        <begin position="126"/>
        <end position="153"/>
    </location>
</feature>
<dbReference type="Pfam" id="PF25113">
    <property type="entry name" value="TPR_ESP1_2nd"/>
    <property type="match status" value="1"/>
</dbReference>
<feature type="compositionally biased region" description="Acidic residues" evidence="1">
    <location>
        <begin position="139"/>
        <end position="153"/>
    </location>
</feature>